<keyword evidence="1" id="KW-0812">Transmembrane</keyword>
<feature type="transmembrane region" description="Helical" evidence="1">
    <location>
        <begin position="56"/>
        <end position="76"/>
    </location>
</feature>
<proteinExistence type="predicted"/>
<name>A0A0F9VFL6_9ZZZZ</name>
<dbReference type="EMBL" id="LAZR01000364">
    <property type="protein sequence ID" value="KKN72356.1"/>
    <property type="molecule type" value="Genomic_DNA"/>
</dbReference>
<accession>A0A0F9VFL6</accession>
<protein>
    <submittedName>
        <fullName evidence="2">Uncharacterized protein</fullName>
    </submittedName>
</protein>
<keyword evidence="1" id="KW-0472">Membrane</keyword>
<evidence type="ECO:0000313" key="2">
    <source>
        <dbReference type="EMBL" id="KKN72356.1"/>
    </source>
</evidence>
<dbReference type="AlphaFoldDB" id="A0A0F9VFL6"/>
<comment type="caution">
    <text evidence="2">The sequence shown here is derived from an EMBL/GenBank/DDBJ whole genome shotgun (WGS) entry which is preliminary data.</text>
</comment>
<organism evidence="2">
    <name type="scientific">marine sediment metagenome</name>
    <dbReference type="NCBI Taxonomy" id="412755"/>
    <lineage>
        <taxon>unclassified sequences</taxon>
        <taxon>metagenomes</taxon>
        <taxon>ecological metagenomes</taxon>
    </lineage>
</organism>
<keyword evidence="1" id="KW-1133">Transmembrane helix</keyword>
<reference evidence="2" key="1">
    <citation type="journal article" date="2015" name="Nature">
        <title>Complex archaea that bridge the gap between prokaryotes and eukaryotes.</title>
        <authorList>
            <person name="Spang A."/>
            <person name="Saw J.H."/>
            <person name="Jorgensen S.L."/>
            <person name="Zaremba-Niedzwiedzka K."/>
            <person name="Martijn J."/>
            <person name="Lind A.E."/>
            <person name="van Eijk R."/>
            <person name="Schleper C."/>
            <person name="Guy L."/>
            <person name="Ettema T.J."/>
        </authorList>
    </citation>
    <scope>NUCLEOTIDE SEQUENCE</scope>
</reference>
<gene>
    <name evidence="2" type="ORF">LCGC14_0411830</name>
</gene>
<sequence>MAKLRDKFTKSQRKAGKVLAFSAGILFLGMVTMSALGAERGSFHVISLTSGWTGEVWNALWLVLTALTFLLLGGILSTMAEDSDKFSGGEE</sequence>
<evidence type="ECO:0000256" key="1">
    <source>
        <dbReference type="SAM" id="Phobius"/>
    </source>
</evidence>